<reference evidence="2" key="1">
    <citation type="journal article" date="2015" name="Nature">
        <title>Complex archaea that bridge the gap between prokaryotes and eukaryotes.</title>
        <authorList>
            <person name="Spang A."/>
            <person name="Saw J.H."/>
            <person name="Jorgensen S.L."/>
            <person name="Zaremba-Niedzwiedzka K."/>
            <person name="Martijn J."/>
            <person name="Lind A.E."/>
            <person name="van Eijk R."/>
            <person name="Schleper C."/>
            <person name="Guy L."/>
            <person name="Ettema T.J."/>
        </authorList>
    </citation>
    <scope>NUCLEOTIDE SEQUENCE</scope>
</reference>
<organism evidence="2">
    <name type="scientific">marine sediment metagenome</name>
    <dbReference type="NCBI Taxonomy" id="412755"/>
    <lineage>
        <taxon>unclassified sequences</taxon>
        <taxon>metagenomes</taxon>
        <taxon>ecological metagenomes</taxon>
    </lineage>
</organism>
<accession>A0A0F9WQC6</accession>
<protein>
    <submittedName>
        <fullName evidence="2">Uncharacterized protein</fullName>
    </submittedName>
</protein>
<dbReference type="AlphaFoldDB" id="A0A0F9WQC6"/>
<evidence type="ECO:0000313" key="2">
    <source>
        <dbReference type="EMBL" id="KKN88401.1"/>
    </source>
</evidence>
<sequence>MVSVVKKLGPLSKCNAASSWMVRFRLTSLYFKYFGQTQGRTKCTESGYQQAAPVSRLTGPPTNGTARSSGFCSPEPWRLNSRAPAFLFAFVIRTGSVSMTRRERPDCNAGPPPNSASQPSGVLYFSLSQGARQ</sequence>
<feature type="region of interest" description="Disordered" evidence="1">
    <location>
        <begin position="101"/>
        <end position="122"/>
    </location>
</feature>
<comment type="caution">
    <text evidence="2">The sequence shown here is derived from an EMBL/GenBank/DDBJ whole genome shotgun (WGS) entry which is preliminary data.</text>
</comment>
<gene>
    <name evidence="2" type="ORF">LCGC14_0249640</name>
</gene>
<evidence type="ECO:0000256" key="1">
    <source>
        <dbReference type="SAM" id="MobiDB-lite"/>
    </source>
</evidence>
<dbReference type="EMBL" id="LAZR01000129">
    <property type="protein sequence ID" value="KKN88401.1"/>
    <property type="molecule type" value="Genomic_DNA"/>
</dbReference>
<feature type="region of interest" description="Disordered" evidence="1">
    <location>
        <begin position="52"/>
        <end position="72"/>
    </location>
</feature>
<feature type="compositionally biased region" description="Polar residues" evidence="1">
    <location>
        <begin position="60"/>
        <end position="71"/>
    </location>
</feature>
<name>A0A0F9WQC6_9ZZZZ</name>
<proteinExistence type="predicted"/>